<dbReference type="EMBL" id="ML119164">
    <property type="protein sequence ID" value="RPB08372.1"/>
    <property type="molecule type" value="Genomic_DNA"/>
</dbReference>
<accession>A0A3N4KGB7</accession>
<dbReference type="InParanoid" id="A0A3N4KGB7"/>
<evidence type="ECO:0000313" key="2">
    <source>
        <dbReference type="Proteomes" id="UP000277580"/>
    </source>
</evidence>
<sequence>MGEAKLMNSFWAVRRIRYYQMFTIPGSIPHTTTLITFITPTCAKEYLSYVSEHGFFLSERLPPGYVISDTQDECIYISPYSQFQCLFRRAPHVILKPWLGPGKTDGKLITGNEGGYCNVSREIEKEGATRSLRITPETEPKELQRTLSYLATELKVESCRLTALAPTKELATTICFCSVHDAVIVKTYLTSQKAFSGPDGRIVSYVKSPTDKPIENLGWHKVSKPKPIETLPVGRSVTLGVPKANGNTHKSLTKNDLCSFLAVGELEINTHPSDEIDRDSESYRDEMITPKEAEPKRDVYLTEIHQSSRDPIVAVNIVNSEPSMLVTGSFHPGPFPLDEIAQTQDVPGVATQAEVLVYQSLSPRKAEIEIVDRLELDPPKNALKLLNTNQVRSEPNSREGSIKNFLNTLPLLNKELLES</sequence>
<reference evidence="1 2" key="1">
    <citation type="journal article" date="2018" name="Nat. Ecol. Evol.">
        <title>Pezizomycetes genomes reveal the molecular basis of ectomycorrhizal truffle lifestyle.</title>
        <authorList>
            <person name="Murat C."/>
            <person name="Payen T."/>
            <person name="Noel B."/>
            <person name="Kuo A."/>
            <person name="Morin E."/>
            <person name="Chen J."/>
            <person name="Kohler A."/>
            <person name="Krizsan K."/>
            <person name="Balestrini R."/>
            <person name="Da Silva C."/>
            <person name="Montanini B."/>
            <person name="Hainaut M."/>
            <person name="Levati E."/>
            <person name="Barry K.W."/>
            <person name="Belfiori B."/>
            <person name="Cichocki N."/>
            <person name="Clum A."/>
            <person name="Dockter R.B."/>
            <person name="Fauchery L."/>
            <person name="Guy J."/>
            <person name="Iotti M."/>
            <person name="Le Tacon F."/>
            <person name="Lindquist E.A."/>
            <person name="Lipzen A."/>
            <person name="Malagnac F."/>
            <person name="Mello A."/>
            <person name="Molinier V."/>
            <person name="Miyauchi S."/>
            <person name="Poulain J."/>
            <person name="Riccioni C."/>
            <person name="Rubini A."/>
            <person name="Sitrit Y."/>
            <person name="Splivallo R."/>
            <person name="Traeger S."/>
            <person name="Wang M."/>
            <person name="Zifcakova L."/>
            <person name="Wipf D."/>
            <person name="Zambonelli A."/>
            <person name="Paolocci F."/>
            <person name="Nowrousian M."/>
            <person name="Ottonello S."/>
            <person name="Baldrian P."/>
            <person name="Spatafora J.W."/>
            <person name="Henrissat B."/>
            <person name="Nagy L.G."/>
            <person name="Aury J.M."/>
            <person name="Wincker P."/>
            <person name="Grigoriev I.V."/>
            <person name="Bonfante P."/>
            <person name="Martin F.M."/>
        </authorList>
    </citation>
    <scope>NUCLEOTIDE SEQUENCE [LARGE SCALE GENOMIC DNA]</scope>
    <source>
        <strain evidence="1 2">CCBAS932</strain>
    </source>
</reference>
<name>A0A3N4KGB7_9PEZI</name>
<dbReference type="OrthoDB" id="10389196at2759"/>
<dbReference type="Proteomes" id="UP000277580">
    <property type="component" value="Unassembled WGS sequence"/>
</dbReference>
<gene>
    <name evidence="1" type="ORF">P167DRAFT_548998</name>
</gene>
<proteinExistence type="predicted"/>
<organism evidence="1 2">
    <name type="scientific">Morchella conica CCBAS932</name>
    <dbReference type="NCBI Taxonomy" id="1392247"/>
    <lineage>
        <taxon>Eukaryota</taxon>
        <taxon>Fungi</taxon>
        <taxon>Dikarya</taxon>
        <taxon>Ascomycota</taxon>
        <taxon>Pezizomycotina</taxon>
        <taxon>Pezizomycetes</taxon>
        <taxon>Pezizales</taxon>
        <taxon>Morchellaceae</taxon>
        <taxon>Morchella</taxon>
    </lineage>
</organism>
<dbReference type="AlphaFoldDB" id="A0A3N4KGB7"/>
<evidence type="ECO:0000313" key="1">
    <source>
        <dbReference type="EMBL" id="RPB08372.1"/>
    </source>
</evidence>
<keyword evidence="2" id="KW-1185">Reference proteome</keyword>
<protein>
    <submittedName>
        <fullName evidence="1">Uncharacterized protein</fullName>
    </submittedName>
</protein>